<reference evidence="2" key="2">
    <citation type="journal article" date="2023" name="IMA Fungus">
        <title>Comparative genomic study of the Penicillium genus elucidates a diverse pangenome and 15 lateral gene transfer events.</title>
        <authorList>
            <person name="Petersen C."/>
            <person name="Sorensen T."/>
            <person name="Nielsen M.R."/>
            <person name="Sondergaard T.E."/>
            <person name="Sorensen J.L."/>
            <person name="Fitzpatrick D.A."/>
            <person name="Frisvad J.C."/>
            <person name="Nielsen K.L."/>
        </authorList>
    </citation>
    <scope>NUCLEOTIDE SEQUENCE</scope>
    <source>
        <strain evidence="2">IBT 17660</strain>
    </source>
</reference>
<dbReference type="SUPFAM" id="SSF55729">
    <property type="entry name" value="Acyl-CoA N-acyltransferases (Nat)"/>
    <property type="match status" value="1"/>
</dbReference>
<name>A0A9W9WFL5_9EURO</name>
<organism evidence="2 3">
    <name type="scientific">Penicillium desertorum</name>
    <dbReference type="NCBI Taxonomy" id="1303715"/>
    <lineage>
        <taxon>Eukaryota</taxon>
        <taxon>Fungi</taxon>
        <taxon>Dikarya</taxon>
        <taxon>Ascomycota</taxon>
        <taxon>Pezizomycotina</taxon>
        <taxon>Eurotiomycetes</taxon>
        <taxon>Eurotiomycetidae</taxon>
        <taxon>Eurotiales</taxon>
        <taxon>Aspergillaceae</taxon>
        <taxon>Penicillium</taxon>
    </lineage>
</organism>
<dbReference type="Proteomes" id="UP001147760">
    <property type="component" value="Unassembled WGS sequence"/>
</dbReference>
<evidence type="ECO:0000313" key="3">
    <source>
        <dbReference type="Proteomes" id="UP001147760"/>
    </source>
</evidence>
<sequence>MTTQTYKTVPGHEVTDTMLEEAAKLFSENYGIWGEHSGKAGERVQLSARRLRQQYLPSATDTVVSYYVIVTVDGYLAGNAFACRWKYDGMTVCWVTQLVVHKDYRENGLATGLLTSLRKTTDDIYGIMSSNPAACLAAAKSFGTTIEKISLDFIRKKAYGIMKSSPIPYIRDATLQGTIFQPEDTSGLVSGVNTSFFVDHEEPQKVLQAVRENWQWPLGDLPDGHEYLLVMQAKHRRPSTYI</sequence>
<comment type="caution">
    <text evidence="2">The sequence shown here is derived from an EMBL/GenBank/DDBJ whole genome shotgun (WGS) entry which is preliminary data.</text>
</comment>
<dbReference type="GO" id="GO:0016747">
    <property type="term" value="F:acyltransferase activity, transferring groups other than amino-acyl groups"/>
    <property type="evidence" value="ECO:0007669"/>
    <property type="project" value="InterPro"/>
</dbReference>
<protein>
    <recommendedName>
        <fullName evidence="1">N-acetyltransferase domain-containing protein</fullName>
    </recommendedName>
</protein>
<evidence type="ECO:0000313" key="2">
    <source>
        <dbReference type="EMBL" id="KAJ5457308.1"/>
    </source>
</evidence>
<gene>
    <name evidence="2" type="ORF">N7530_012582</name>
</gene>
<dbReference type="InterPro" id="IPR016181">
    <property type="entry name" value="Acyl_CoA_acyltransferase"/>
</dbReference>
<dbReference type="PROSITE" id="PS51186">
    <property type="entry name" value="GNAT"/>
    <property type="match status" value="1"/>
</dbReference>
<dbReference type="EMBL" id="JAPWDO010000009">
    <property type="protein sequence ID" value="KAJ5457308.1"/>
    <property type="molecule type" value="Genomic_DNA"/>
</dbReference>
<evidence type="ECO:0000259" key="1">
    <source>
        <dbReference type="PROSITE" id="PS51186"/>
    </source>
</evidence>
<proteinExistence type="predicted"/>
<accession>A0A9W9WFL5</accession>
<reference evidence="2" key="1">
    <citation type="submission" date="2022-12" db="EMBL/GenBank/DDBJ databases">
        <authorList>
            <person name="Petersen C."/>
        </authorList>
    </citation>
    <scope>NUCLEOTIDE SEQUENCE</scope>
    <source>
        <strain evidence="2">IBT 17660</strain>
    </source>
</reference>
<dbReference type="OrthoDB" id="2019666at2759"/>
<dbReference type="InterPro" id="IPR000182">
    <property type="entry name" value="GNAT_dom"/>
</dbReference>
<dbReference type="AlphaFoldDB" id="A0A9W9WFL5"/>
<keyword evidence="3" id="KW-1185">Reference proteome</keyword>
<feature type="domain" description="N-acetyltransferase" evidence="1">
    <location>
        <begin position="9"/>
        <end position="174"/>
    </location>
</feature>
<dbReference type="Gene3D" id="3.40.630.30">
    <property type="match status" value="1"/>
</dbReference>